<dbReference type="SUPFAM" id="SSF143100">
    <property type="entry name" value="TTHA1013/TTHA0281-like"/>
    <property type="match status" value="1"/>
</dbReference>
<dbReference type="Proteomes" id="UP000230000">
    <property type="component" value="Unassembled WGS sequence"/>
</dbReference>
<organism evidence="1 2">
    <name type="scientific">Thermoflavifilum aggregans</name>
    <dbReference type="NCBI Taxonomy" id="454188"/>
    <lineage>
        <taxon>Bacteria</taxon>
        <taxon>Pseudomonadati</taxon>
        <taxon>Bacteroidota</taxon>
        <taxon>Chitinophagia</taxon>
        <taxon>Chitinophagales</taxon>
        <taxon>Chitinophagaceae</taxon>
        <taxon>Thermoflavifilum</taxon>
    </lineage>
</organism>
<evidence type="ECO:0000313" key="2">
    <source>
        <dbReference type="Proteomes" id="UP000230000"/>
    </source>
</evidence>
<dbReference type="Gene3D" id="3.30.160.250">
    <property type="match status" value="1"/>
</dbReference>
<sequence length="53" mass="5981">MNLTMKIDLDLVVIADEETHTFTAFFQEFPEVIADGSTKEEAISNLLHVFPVI</sequence>
<comment type="caution">
    <text evidence="1">The sequence shown here is derived from an EMBL/GenBank/DDBJ whole genome shotgun (WGS) entry which is preliminary data.</text>
</comment>
<keyword evidence="2" id="KW-1185">Reference proteome</keyword>
<evidence type="ECO:0000313" key="1">
    <source>
        <dbReference type="EMBL" id="PJJ75796.1"/>
    </source>
</evidence>
<accession>A0A2M9CV68</accession>
<dbReference type="EMBL" id="PGFG01000001">
    <property type="protein sequence ID" value="PJJ75796.1"/>
    <property type="molecule type" value="Genomic_DNA"/>
</dbReference>
<proteinExistence type="predicted"/>
<reference evidence="1 2" key="1">
    <citation type="submission" date="2017-11" db="EMBL/GenBank/DDBJ databases">
        <title>Genomic Encyclopedia of Archaeal and Bacterial Type Strains, Phase II (KMG-II): From Individual Species to Whole Genera.</title>
        <authorList>
            <person name="Goeker M."/>
        </authorList>
    </citation>
    <scope>NUCLEOTIDE SEQUENCE [LARGE SCALE GENOMIC DNA]</scope>
    <source>
        <strain evidence="1 2">DSM 27268</strain>
    </source>
</reference>
<dbReference type="AlphaFoldDB" id="A0A2M9CV68"/>
<dbReference type="InterPro" id="IPR035069">
    <property type="entry name" value="TTHA1013/TTHA0281-like"/>
</dbReference>
<gene>
    <name evidence="1" type="ORF">BXY57_1385</name>
</gene>
<protein>
    <submittedName>
        <fullName evidence="1">Uncharacterized protein</fullName>
    </submittedName>
</protein>
<name>A0A2M9CV68_9BACT</name>